<accession>A0A5B7KGN5</accession>
<evidence type="ECO:0000313" key="1">
    <source>
        <dbReference type="EMBL" id="MPD06026.1"/>
    </source>
</evidence>
<dbReference type="AlphaFoldDB" id="A0A5B7KGN5"/>
<reference evidence="1 2" key="1">
    <citation type="submission" date="2019-05" db="EMBL/GenBank/DDBJ databases">
        <title>Another draft genome of Portunus trituberculatus and its Hox gene families provides insights of decapod evolution.</title>
        <authorList>
            <person name="Jeong J.-H."/>
            <person name="Song I."/>
            <person name="Kim S."/>
            <person name="Choi T."/>
            <person name="Kim D."/>
            <person name="Ryu S."/>
            <person name="Kim W."/>
        </authorList>
    </citation>
    <scope>NUCLEOTIDE SEQUENCE [LARGE SCALE GENOMIC DNA]</scope>
    <source>
        <tissue evidence="1">Muscle</tissue>
    </source>
</reference>
<comment type="caution">
    <text evidence="1">The sequence shown here is derived from an EMBL/GenBank/DDBJ whole genome shotgun (WGS) entry which is preliminary data.</text>
</comment>
<dbReference type="Proteomes" id="UP000324222">
    <property type="component" value="Unassembled WGS sequence"/>
</dbReference>
<sequence>MHTHHGEESLAGGFECHRKGTRACPLQLNPSRHVHLLRDVDQVAGRPVALILSSVSSSRASAAYATYALTAAS</sequence>
<evidence type="ECO:0000313" key="2">
    <source>
        <dbReference type="Proteomes" id="UP000324222"/>
    </source>
</evidence>
<dbReference type="EMBL" id="VSRR010148981">
    <property type="protein sequence ID" value="MPD06026.1"/>
    <property type="molecule type" value="Genomic_DNA"/>
</dbReference>
<keyword evidence="2" id="KW-1185">Reference proteome</keyword>
<proteinExistence type="predicted"/>
<organism evidence="1 2">
    <name type="scientific">Portunus trituberculatus</name>
    <name type="common">Swimming crab</name>
    <name type="synonym">Neptunus trituberculatus</name>
    <dbReference type="NCBI Taxonomy" id="210409"/>
    <lineage>
        <taxon>Eukaryota</taxon>
        <taxon>Metazoa</taxon>
        <taxon>Ecdysozoa</taxon>
        <taxon>Arthropoda</taxon>
        <taxon>Crustacea</taxon>
        <taxon>Multicrustacea</taxon>
        <taxon>Malacostraca</taxon>
        <taxon>Eumalacostraca</taxon>
        <taxon>Eucarida</taxon>
        <taxon>Decapoda</taxon>
        <taxon>Pleocyemata</taxon>
        <taxon>Brachyura</taxon>
        <taxon>Eubrachyura</taxon>
        <taxon>Portunoidea</taxon>
        <taxon>Portunidae</taxon>
        <taxon>Portuninae</taxon>
        <taxon>Portunus</taxon>
    </lineage>
</organism>
<gene>
    <name evidence="1" type="ORF">E2C01_101805</name>
</gene>
<protein>
    <submittedName>
        <fullName evidence="1">Uncharacterized protein</fullName>
    </submittedName>
</protein>
<name>A0A5B7KGN5_PORTR</name>